<dbReference type="Gene3D" id="3.40.190.10">
    <property type="entry name" value="Periplasmic binding protein-like II"/>
    <property type="match status" value="2"/>
</dbReference>
<evidence type="ECO:0000313" key="7">
    <source>
        <dbReference type="EMBL" id="OBS10218.1"/>
    </source>
</evidence>
<reference evidence="7 8" key="1">
    <citation type="journal article" date="2014" name="Genome Announc.">
        <title>Draft Genome Sequence of the Iron-Oxidizing, Acidophilic, and Halotolerant 'Thiobacillus prosperus' Type Strain DSM 5130.</title>
        <authorList>
            <person name="Ossandon F.J."/>
            <person name="Cardenas J.P."/>
            <person name="Corbett M."/>
            <person name="Quatrini R."/>
            <person name="Holmes D.S."/>
            <person name="Watkin E."/>
        </authorList>
    </citation>
    <scope>NUCLEOTIDE SEQUENCE [LARGE SCALE GENOMIC DNA]</scope>
    <source>
        <strain evidence="7 8">DSM 5130</strain>
    </source>
</reference>
<name>A0A1A6C6N2_9GAMM</name>
<dbReference type="Pfam" id="PF00497">
    <property type="entry name" value="SBP_bac_3"/>
    <property type="match status" value="1"/>
</dbReference>
<protein>
    <recommendedName>
        <fullName evidence="6">Solute-binding protein family 3/N-terminal domain-containing protein</fullName>
    </recommendedName>
</protein>
<dbReference type="EMBL" id="JQSG02000002">
    <property type="protein sequence ID" value="OBS10218.1"/>
    <property type="molecule type" value="Genomic_DNA"/>
</dbReference>
<proteinExistence type="inferred from homology"/>
<dbReference type="SMART" id="SM00062">
    <property type="entry name" value="PBPb"/>
    <property type="match status" value="1"/>
</dbReference>
<comment type="caution">
    <text evidence="7">The sequence shown here is derived from an EMBL/GenBank/DDBJ whole genome shotgun (WGS) entry which is preliminary data.</text>
</comment>
<dbReference type="OrthoDB" id="9768183at2"/>
<keyword evidence="3 5" id="KW-0732">Signal</keyword>
<comment type="subcellular location">
    <subcellularLocation>
        <location evidence="1">Cell envelope</location>
    </subcellularLocation>
</comment>
<evidence type="ECO:0000256" key="4">
    <source>
        <dbReference type="RuleBase" id="RU003744"/>
    </source>
</evidence>
<comment type="similarity">
    <text evidence="2 4">Belongs to the bacterial solute-binding protein 3 family.</text>
</comment>
<dbReference type="SUPFAM" id="SSF53850">
    <property type="entry name" value="Periplasmic binding protein-like II"/>
    <property type="match status" value="1"/>
</dbReference>
<accession>A0A1A6C6N2</accession>
<organism evidence="7 8">
    <name type="scientific">Acidihalobacter prosperus</name>
    <dbReference type="NCBI Taxonomy" id="160660"/>
    <lineage>
        <taxon>Bacteria</taxon>
        <taxon>Pseudomonadati</taxon>
        <taxon>Pseudomonadota</taxon>
        <taxon>Gammaproteobacteria</taxon>
        <taxon>Chromatiales</taxon>
        <taxon>Ectothiorhodospiraceae</taxon>
        <taxon>Acidihalobacter</taxon>
    </lineage>
</organism>
<evidence type="ECO:0000256" key="1">
    <source>
        <dbReference type="ARBA" id="ARBA00004196"/>
    </source>
</evidence>
<evidence type="ECO:0000256" key="5">
    <source>
        <dbReference type="SAM" id="SignalP"/>
    </source>
</evidence>
<dbReference type="AlphaFoldDB" id="A0A1A6C6N2"/>
<dbReference type="Proteomes" id="UP000029273">
    <property type="component" value="Unassembled WGS sequence"/>
</dbReference>
<feature type="chain" id="PRO_5008509333" description="Solute-binding protein family 3/N-terminal domain-containing protein" evidence="5">
    <location>
        <begin position="32"/>
        <end position="271"/>
    </location>
</feature>
<evidence type="ECO:0000259" key="6">
    <source>
        <dbReference type="SMART" id="SM00062"/>
    </source>
</evidence>
<dbReference type="InterPro" id="IPR001638">
    <property type="entry name" value="Solute-binding_3/MltF_N"/>
</dbReference>
<sequence length="271" mass="28795">MRINKRTQRIVAGTLALLGLGLGAYSMPAQAAKTYVIATSADFPPLSFRSPKDPAKIVGFEMDMIKSIAKHAGWKYKIVTSDFSGLIPAVQSGRVDMVVSDVYHTEARQKIVDFVDYLKNGFGIMVSAANAGKIKSYADLCGMDVGVLTGSAPELQAVQAASEANCTSKGKPAIKPRSYPAVAQELPQLENGRLGGIFESVSTLGYVETQNPGKFHIAVIDPDTTNAGIVLKKGSPLVAAVQKQMHWYLGSAAAKADAKRWGLPVSTLLAP</sequence>
<feature type="domain" description="Solute-binding protein family 3/N-terminal" evidence="6">
    <location>
        <begin position="34"/>
        <end position="265"/>
    </location>
</feature>
<dbReference type="PANTHER" id="PTHR35936">
    <property type="entry name" value="MEMBRANE-BOUND LYTIC MUREIN TRANSGLYCOSYLASE F"/>
    <property type="match status" value="1"/>
</dbReference>
<dbReference type="CDD" id="cd01004">
    <property type="entry name" value="PBP2_MidA_like"/>
    <property type="match status" value="1"/>
</dbReference>
<dbReference type="PROSITE" id="PS01039">
    <property type="entry name" value="SBP_BACTERIAL_3"/>
    <property type="match status" value="1"/>
</dbReference>
<dbReference type="InterPro" id="IPR018313">
    <property type="entry name" value="SBP_3_CS"/>
</dbReference>
<dbReference type="STRING" id="160660.BJI67_03895"/>
<evidence type="ECO:0000256" key="3">
    <source>
        <dbReference type="ARBA" id="ARBA00022729"/>
    </source>
</evidence>
<keyword evidence="8" id="KW-1185">Reference proteome</keyword>
<evidence type="ECO:0000313" key="8">
    <source>
        <dbReference type="Proteomes" id="UP000029273"/>
    </source>
</evidence>
<dbReference type="RefSeq" id="WP_038088516.1">
    <property type="nucleotide sequence ID" value="NZ_JQSG02000002.1"/>
</dbReference>
<gene>
    <name evidence="7" type="ORF">Thpro_021268</name>
</gene>
<feature type="signal peptide" evidence="5">
    <location>
        <begin position="1"/>
        <end position="31"/>
    </location>
</feature>
<dbReference type="GO" id="GO:0030313">
    <property type="term" value="C:cell envelope"/>
    <property type="evidence" value="ECO:0007669"/>
    <property type="project" value="UniProtKB-SubCell"/>
</dbReference>
<evidence type="ECO:0000256" key="2">
    <source>
        <dbReference type="ARBA" id="ARBA00010333"/>
    </source>
</evidence>
<dbReference type="PANTHER" id="PTHR35936:SF17">
    <property type="entry name" value="ARGININE-BINDING EXTRACELLULAR PROTEIN ARTP"/>
    <property type="match status" value="1"/>
</dbReference>